<comment type="caution">
    <text evidence="1">The sequence shown here is derived from an EMBL/GenBank/DDBJ whole genome shotgun (WGS) entry which is preliminary data.</text>
</comment>
<keyword evidence="2" id="KW-1185">Reference proteome</keyword>
<dbReference type="Proteomes" id="UP001144347">
    <property type="component" value="Unassembled WGS sequence"/>
</dbReference>
<reference evidence="1" key="1">
    <citation type="submission" date="2022-12" db="EMBL/GenBank/DDBJ databases">
        <title>Genome sequence of HCMS5-2.</title>
        <authorList>
            <person name="Woo H."/>
        </authorList>
    </citation>
    <scope>NUCLEOTIDE SEQUENCE</scope>
    <source>
        <strain evidence="1">HCMS5-2</strain>
    </source>
</reference>
<accession>A0ABT4L390</accession>
<proteinExistence type="predicted"/>
<protein>
    <submittedName>
        <fullName evidence="1">Uncharacterized protein</fullName>
    </submittedName>
</protein>
<name>A0ABT4L390_9SPHI</name>
<dbReference type="EMBL" id="JAPWGM010000001">
    <property type="protein sequence ID" value="MCZ4242383.1"/>
    <property type="molecule type" value="Genomic_DNA"/>
</dbReference>
<gene>
    <name evidence="1" type="ORF">O0955_00075</name>
</gene>
<dbReference type="RefSeq" id="WP_269425503.1">
    <property type="nucleotide sequence ID" value="NZ_JAPWGM010000001.1"/>
</dbReference>
<evidence type="ECO:0000313" key="2">
    <source>
        <dbReference type="Proteomes" id="UP001144347"/>
    </source>
</evidence>
<sequence length="628" mass="71143">MNRNTSAINQFTKEGIKTRMINNAVNLWGVKNAMALDPFVRLLIEAFAVEIHRSGNETQNVEGRLLDKIARLLTPDLLSMPKAAHAVMTAIPVDEPLLLHPQTHFYTPKRIPEVNGGIANNFVNVQFTPVDYVNLVNGRVSYLAGGRQFFGLDQNNSKSPLLRTTSPLEWGSAYIGIELGNNVRSLEGLGLYFDFPAYQTQSWVYQLLPLCKPEVNGKTVTFNAGLEYPSPVELSKEQMIFRDYDLMHQVIRDVKIQYQHKFVTFGPCEIENHPEVTTSDFPAELIESYGLDALKAIAPKKVVWVRLQFSANYTYDILENMFVAMNAFPVINRTIKTNNYNFSSLNGILPLRTDLYQHFMAVSQVVDSNDRVFNDIPFQRAGGLGQGYYSIRYGGAERFDKRNALEMVKYLIELTRDEVAAFSSFNQDFIVTILGELSKQLRLLDSKTSKFGTDVKEVPTYLIAEPYDVRDELNVEYWVTQCELANNIRANTSMALQSNVDLISGSIFLLLDTVGGREKLQSGEQLDAYRFALVSRGGRLITTEDICNFCRYELGDRLKAVKVEKGIVASPHPKEGYVRTLDIKLNPNSNSKFNQEEWDFLGQTIESKIKANSPHGIQYRVLIENNRQ</sequence>
<evidence type="ECO:0000313" key="1">
    <source>
        <dbReference type="EMBL" id="MCZ4242383.1"/>
    </source>
</evidence>
<organism evidence="1 2">
    <name type="scientific">Pedobacter punctiformis</name>
    <dbReference type="NCBI Taxonomy" id="3004097"/>
    <lineage>
        <taxon>Bacteria</taxon>
        <taxon>Pseudomonadati</taxon>
        <taxon>Bacteroidota</taxon>
        <taxon>Sphingobacteriia</taxon>
        <taxon>Sphingobacteriales</taxon>
        <taxon>Sphingobacteriaceae</taxon>
        <taxon>Pedobacter</taxon>
    </lineage>
</organism>